<name>A0AAD6WH74_9ROSI</name>
<proteinExistence type="predicted"/>
<protein>
    <submittedName>
        <fullName evidence="2">Uncharacterized protein</fullName>
    </submittedName>
</protein>
<gene>
    <name evidence="2" type="ORF">NC653_002672</name>
</gene>
<sequence>MELSTIARHQRLLCRYSGRVEYILKLMNACGLARQKHCWYLIGFSSSASVFYLTLLRIMLSSLPALLISTPVWPLEKMQEFICQTCVPILAVPCTRLEVMVMQPLHLYGGADVAWAPTAI</sequence>
<evidence type="ECO:0000256" key="1">
    <source>
        <dbReference type="SAM" id="Phobius"/>
    </source>
</evidence>
<accession>A0AAD6WH74</accession>
<feature type="transmembrane region" description="Helical" evidence="1">
    <location>
        <begin position="49"/>
        <end position="68"/>
    </location>
</feature>
<keyword evidence="1" id="KW-1133">Transmembrane helix</keyword>
<reference evidence="2 3" key="1">
    <citation type="journal article" date="2023" name="Mol. Ecol. Resour.">
        <title>Chromosome-level genome assembly of a triploid poplar Populus alba 'Berolinensis'.</title>
        <authorList>
            <person name="Chen S."/>
            <person name="Yu Y."/>
            <person name="Wang X."/>
            <person name="Wang S."/>
            <person name="Zhang T."/>
            <person name="Zhou Y."/>
            <person name="He R."/>
            <person name="Meng N."/>
            <person name="Wang Y."/>
            <person name="Liu W."/>
            <person name="Liu Z."/>
            <person name="Liu J."/>
            <person name="Guo Q."/>
            <person name="Huang H."/>
            <person name="Sederoff R.R."/>
            <person name="Wang G."/>
            <person name="Qu G."/>
            <person name="Chen S."/>
        </authorList>
    </citation>
    <scope>NUCLEOTIDE SEQUENCE [LARGE SCALE GENOMIC DNA]</scope>
    <source>
        <strain evidence="2">SC-2020</strain>
    </source>
</reference>
<keyword evidence="1" id="KW-0812">Transmembrane</keyword>
<keyword evidence="3" id="KW-1185">Reference proteome</keyword>
<dbReference type="AlphaFoldDB" id="A0AAD6WH74"/>
<dbReference type="EMBL" id="JAQIZT010000001">
    <property type="protein sequence ID" value="KAJ7012695.1"/>
    <property type="molecule type" value="Genomic_DNA"/>
</dbReference>
<evidence type="ECO:0000313" key="2">
    <source>
        <dbReference type="EMBL" id="KAJ7012695.1"/>
    </source>
</evidence>
<keyword evidence="1" id="KW-0472">Membrane</keyword>
<comment type="caution">
    <text evidence="2">The sequence shown here is derived from an EMBL/GenBank/DDBJ whole genome shotgun (WGS) entry which is preliminary data.</text>
</comment>
<evidence type="ECO:0000313" key="3">
    <source>
        <dbReference type="Proteomes" id="UP001164929"/>
    </source>
</evidence>
<dbReference type="Proteomes" id="UP001164929">
    <property type="component" value="Chromosome 1"/>
</dbReference>
<organism evidence="2 3">
    <name type="scientific">Populus alba x Populus x berolinensis</name>
    <dbReference type="NCBI Taxonomy" id="444605"/>
    <lineage>
        <taxon>Eukaryota</taxon>
        <taxon>Viridiplantae</taxon>
        <taxon>Streptophyta</taxon>
        <taxon>Embryophyta</taxon>
        <taxon>Tracheophyta</taxon>
        <taxon>Spermatophyta</taxon>
        <taxon>Magnoliopsida</taxon>
        <taxon>eudicotyledons</taxon>
        <taxon>Gunneridae</taxon>
        <taxon>Pentapetalae</taxon>
        <taxon>rosids</taxon>
        <taxon>fabids</taxon>
        <taxon>Malpighiales</taxon>
        <taxon>Salicaceae</taxon>
        <taxon>Saliceae</taxon>
        <taxon>Populus</taxon>
    </lineage>
</organism>